<keyword evidence="4" id="KW-1185">Reference proteome</keyword>
<dbReference type="Gene3D" id="3.40.1350.10">
    <property type="match status" value="1"/>
</dbReference>
<dbReference type="SUPFAM" id="SSF52980">
    <property type="entry name" value="Restriction endonuclease-like"/>
    <property type="match status" value="1"/>
</dbReference>
<comment type="similarity">
    <text evidence="1 2">Belongs to the UPF0102 family.</text>
</comment>
<dbReference type="Proteomes" id="UP001600165">
    <property type="component" value="Unassembled WGS sequence"/>
</dbReference>
<dbReference type="InterPro" id="IPR003509">
    <property type="entry name" value="UPF0102_YraN-like"/>
</dbReference>
<evidence type="ECO:0000313" key="4">
    <source>
        <dbReference type="Proteomes" id="UP001600165"/>
    </source>
</evidence>
<name>A0ABW6IAN0_9CYAN</name>
<dbReference type="InterPro" id="IPR011335">
    <property type="entry name" value="Restrct_endonuc-II-like"/>
</dbReference>
<gene>
    <name evidence="3" type="ORF">ACFVKH_00450</name>
</gene>
<evidence type="ECO:0000256" key="2">
    <source>
        <dbReference type="HAMAP-Rule" id="MF_00048"/>
    </source>
</evidence>
<protein>
    <recommendedName>
        <fullName evidence="2">UPF0102 protein ACFVKH_00450</fullName>
    </recommendedName>
</protein>
<evidence type="ECO:0000313" key="3">
    <source>
        <dbReference type="EMBL" id="MFE4104725.1"/>
    </source>
</evidence>
<dbReference type="PANTHER" id="PTHR34039:SF1">
    <property type="entry name" value="UPF0102 PROTEIN YRAN"/>
    <property type="match status" value="1"/>
</dbReference>
<evidence type="ECO:0000256" key="1">
    <source>
        <dbReference type="ARBA" id="ARBA00006738"/>
    </source>
</evidence>
<dbReference type="Pfam" id="PF02021">
    <property type="entry name" value="UPF0102"/>
    <property type="match status" value="1"/>
</dbReference>
<organism evidence="3 4">
    <name type="scientific">Almyronema epifaneia S1</name>
    <dbReference type="NCBI Taxonomy" id="2991925"/>
    <lineage>
        <taxon>Bacteria</taxon>
        <taxon>Bacillati</taxon>
        <taxon>Cyanobacteriota</taxon>
        <taxon>Cyanophyceae</taxon>
        <taxon>Nodosilineales</taxon>
        <taxon>Nodosilineaceae</taxon>
        <taxon>Almyronema</taxon>
        <taxon>Almyronema epifaneia</taxon>
    </lineage>
</organism>
<dbReference type="InterPro" id="IPR011856">
    <property type="entry name" value="tRNA_endonuc-like_dom_sf"/>
</dbReference>
<dbReference type="HAMAP" id="MF_00048">
    <property type="entry name" value="UPF0102"/>
    <property type="match status" value="1"/>
</dbReference>
<reference evidence="3 4" key="1">
    <citation type="submission" date="2024-10" db="EMBL/GenBank/DDBJ databases">
        <authorList>
            <person name="Ratan Roy A."/>
            <person name="Morales Sandoval P.H."/>
            <person name="De Los Santos Villalobos S."/>
            <person name="Chakraborty S."/>
            <person name="Mukherjee J."/>
        </authorList>
    </citation>
    <scope>NUCLEOTIDE SEQUENCE [LARGE SCALE GENOMIC DNA]</scope>
    <source>
        <strain evidence="3 4">S1</strain>
    </source>
</reference>
<sequence length="138" mass="15754">MAHSLSRDELGQQGEQMVADWLMRQGWQILYRRWRCRWGELDLVAYHSGANRPDDAQLSFVEVKTRSRGNWDSNGLLAITVTKQAKLWQSAKLFLAQHPDLADCSCRFDVALVRCRGAIAPSHPPQLILQDYIVAAFD</sequence>
<dbReference type="EMBL" id="JBHZOL010000003">
    <property type="protein sequence ID" value="MFE4104725.1"/>
    <property type="molecule type" value="Genomic_DNA"/>
</dbReference>
<dbReference type="PANTHER" id="PTHR34039">
    <property type="entry name" value="UPF0102 PROTEIN YRAN"/>
    <property type="match status" value="1"/>
</dbReference>
<comment type="caution">
    <text evidence="3">The sequence shown here is derived from an EMBL/GenBank/DDBJ whole genome shotgun (WGS) entry which is preliminary data.</text>
</comment>
<accession>A0ABW6IAN0</accession>
<dbReference type="NCBIfam" id="TIGR00252">
    <property type="entry name" value="YraN family protein"/>
    <property type="match status" value="1"/>
</dbReference>
<proteinExistence type="inferred from homology"/>
<dbReference type="RefSeq" id="WP_377960278.1">
    <property type="nucleotide sequence ID" value="NZ_JBHZOL010000003.1"/>
</dbReference>